<dbReference type="GO" id="GO:0005783">
    <property type="term" value="C:endoplasmic reticulum"/>
    <property type="evidence" value="ECO:0007669"/>
    <property type="project" value="TreeGrafter"/>
</dbReference>
<keyword evidence="6" id="KW-1185">Reference proteome</keyword>
<dbReference type="PROSITE" id="PS00455">
    <property type="entry name" value="AMP_BINDING"/>
    <property type="match status" value="1"/>
</dbReference>
<dbReference type="AlphaFoldDB" id="A0A6G0WUJ5"/>
<dbReference type="InterPro" id="IPR042099">
    <property type="entry name" value="ANL_N_sf"/>
</dbReference>
<name>A0A6G0WUJ5_9STRA</name>
<keyword evidence="2" id="KW-0276">Fatty acid metabolism</keyword>
<comment type="caution">
    <text evidence="5">The sequence shown here is derived from an EMBL/GenBank/DDBJ whole genome shotgun (WGS) entry which is preliminary data.</text>
</comment>
<dbReference type="InterPro" id="IPR000873">
    <property type="entry name" value="AMP-dep_synth/lig_dom"/>
</dbReference>
<keyword evidence="3" id="KW-0443">Lipid metabolism</keyword>
<reference evidence="5 6" key="1">
    <citation type="submission" date="2019-07" db="EMBL/GenBank/DDBJ databases">
        <title>Genomics analysis of Aphanomyces spp. identifies a new class of oomycete effector associated with host adaptation.</title>
        <authorList>
            <person name="Gaulin E."/>
        </authorList>
    </citation>
    <scope>NUCLEOTIDE SEQUENCE [LARGE SCALE GENOMIC DNA]</scope>
    <source>
        <strain evidence="5 6">ATCC 201684</strain>
    </source>
</reference>
<dbReference type="Pfam" id="PF23562">
    <property type="entry name" value="AMP-binding_C_3"/>
    <property type="match status" value="1"/>
</dbReference>
<protein>
    <recommendedName>
        <fullName evidence="4">AMP-dependent synthetase/ligase domain-containing protein</fullName>
    </recommendedName>
</protein>
<sequence length="641" mass="70643">MPRYTTTRIDEEVDLRITEENKRFAAMTFTSIFLETSSKFANQAALHYKRDGKWHEYTWNDYRTKSFRFAKALLSQGFERFETIGICGFNASEWFFSYVGCILAGGVSLGIYTTNSAAASQYMCEHAETRFVVVDSVEQLEKFASIANNLPKLKGIILWNETVPTDFQSKVPVYSFDAFLDLGNDIVDADVQARIDAIRPGHCMSLIYTSGTTGNPKGVMISHDAFTYAQSALLDPFNKADFSNDDRLVSFLPLSHIAGQECDIGMHVLQGCHLYFAQPDALKGSLATTLKEARPTFLLTVPRLFEKFMEKMQEVGRSTTGLRKSLVTWAKSVGSTKVHQSVYGAPGGEPCGFWLANSLIFSRVKEALGLDACKYFYAGAAPLSTECFEFFAALNMPIFGIFGMSETSGVGICNYPNKWKPVTIGVPIAGTDIKIDPDTAELSFRGRNVMMGYLKDEEQTNAVLDADGWFSTGDSVSTDEDGFASITGRLKELLITAGGENVPPVLIEEVVKQEIPFLSNVVVIGDKRKFLTVLLTLRVNPDADGVPTQELDSAGLRLLQEAGSTAKTVAEAKTCDKVKELIDAGLARANARATSRAQNVQKYAILDQDFSIPGGEFTPTLKLKRPVVMERYADVIEGLYK</sequence>
<evidence type="ECO:0000313" key="5">
    <source>
        <dbReference type="EMBL" id="KAF0731181.1"/>
    </source>
</evidence>
<dbReference type="Pfam" id="PF00501">
    <property type="entry name" value="AMP-binding"/>
    <property type="match status" value="1"/>
</dbReference>
<gene>
    <name evidence="5" type="ORF">Ae201684_011447</name>
</gene>
<dbReference type="PANTHER" id="PTHR43272">
    <property type="entry name" value="LONG-CHAIN-FATTY-ACID--COA LIGASE"/>
    <property type="match status" value="1"/>
</dbReference>
<evidence type="ECO:0000256" key="1">
    <source>
        <dbReference type="ARBA" id="ARBA00022598"/>
    </source>
</evidence>
<dbReference type="GO" id="GO:0016020">
    <property type="term" value="C:membrane"/>
    <property type="evidence" value="ECO:0007669"/>
    <property type="project" value="TreeGrafter"/>
</dbReference>
<feature type="domain" description="AMP-dependent synthetase/ligase" evidence="4">
    <location>
        <begin position="36"/>
        <end position="454"/>
    </location>
</feature>
<dbReference type="InterPro" id="IPR020845">
    <property type="entry name" value="AMP-binding_CS"/>
</dbReference>
<dbReference type="SUPFAM" id="SSF56801">
    <property type="entry name" value="Acetyl-CoA synthetase-like"/>
    <property type="match status" value="1"/>
</dbReference>
<dbReference type="Gene3D" id="3.40.50.12780">
    <property type="entry name" value="N-terminal domain of ligase-like"/>
    <property type="match status" value="2"/>
</dbReference>
<organism evidence="5 6">
    <name type="scientific">Aphanomyces euteiches</name>
    <dbReference type="NCBI Taxonomy" id="100861"/>
    <lineage>
        <taxon>Eukaryota</taxon>
        <taxon>Sar</taxon>
        <taxon>Stramenopiles</taxon>
        <taxon>Oomycota</taxon>
        <taxon>Saprolegniomycetes</taxon>
        <taxon>Saprolegniales</taxon>
        <taxon>Verrucalvaceae</taxon>
        <taxon>Aphanomyces</taxon>
    </lineage>
</organism>
<dbReference type="Proteomes" id="UP000481153">
    <property type="component" value="Unassembled WGS sequence"/>
</dbReference>
<keyword evidence="1" id="KW-0436">Ligase</keyword>
<evidence type="ECO:0000256" key="3">
    <source>
        <dbReference type="ARBA" id="ARBA00023098"/>
    </source>
</evidence>
<dbReference type="VEuPathDB" id="FungiDB:AeMF1_005037"/>
<dbReference type="GO" id="GO:0004467">
    <property type="term" value="F:long-chain fatty acid-CoA ligase activity"/>
    <property type="evidence" value="ECO:0007669"/>
    <property type="project" value="TreeGrafter"/>
</dbReference>
<evidence type="ECO:0000259" key="4">
    <source>
        <dbReference type="Pfam" id="PF00501"/>
    </source>
</evidence>
<accession>A0A6G0WUJ5</accession>
<dbReference type="EMBL" id="VJMJ01000146">
    <property type="protein sequence ID" value="KAF0731181.1"/>
    <property type="molecule type" value="Genomic_DNA"/>
</dbReference>
<proteinExistence type="predicted"/>
<dbReference type="PANTHER" id="PTHR43272:SF32">
    <property type="entry name" value="AMP-DEPENDENT SYNTHETASE_LIGASE DOMAIN-CONTAINING PROTEIN"/>
    <property type="match status" value="1"/>
</dbReference>
<evidence type="ECO:0000313" key="6">
    <source>
        <dbReference type="Proteomes" id="UP000481153"/>
    </source>
</evidence>
<evidence type="ECO:0000256" key="2">
    <source>
        <dbReference type="ARBA" id="ARBA00022832"/>
    </source>
</evidence>